<dbReference type="EMBL" id="FUYB01000022">
    <property type="protein sequence ID" value="SKA92697.1"/>
    <property type="molecule type" value="Genomic_DNA"/>
</dbReference>
<proteinExistence type="predicted"/>
<dbReference type="PANTHER" id="PTHR39664:SF2">
    <property type="entry name" value="NUCLEIC ACID-BINDING PROTEIN, CONTAINING PIN DOMAIN-RELATED"/>
    <property type="match status" value="1"/>
</dbReference>
<dbReference type="Proteomes" id="UP000190460">
    <property type="component" value="Unassembled WGS sequence"/>
</dbReference>
<evidence type="ECO:0000313" key="2">
    <source>
        <dbReference type="EMBL" id="SKA92697.1"/>
    </source>
</evidence>
<dbReference type="CDD" id="cd18683">
    <property type="entry name" value="PIN_VapC-like"/>
    <property type="match status" value="1"/>
</dbReference>
<dbReference type="InterPro" id="IPR002716">
    <property type="entry name" value="PIN_dom"/>
</dbReference>
<evidence type="ECO:0000313" key="3">
    <source>
        <dbReference type="Proteomes" id="UP000190460"/>
    </source>
</evidence>
<name>A0A1T4XT32_9GAMM</name>
<dbReference type="Pfam" id="PF01850">
    <property type="entry name" value="PIN"/>
    <property type="match status" value="1"/>
</dbReference>
<protein>
    <submittedName>
        <fullName evidence="2">Predicted nucleic-acid-binding protein, contains PIN domain</fullName>
    </submittedName>
</protein>
<dbReference type="SUPFAM" id="SSF88723">
    <property type="entry name" value="PIN domain-like"/>
    <property type="match status" value="1"/>
</dbReference>
<keyword evidence="3" id="KW-1185">Reference proteome</keyword>
<dbReference type="RefSeq" id="WP_078923856.1">
    <property type="nucleotide sequence ID" value="NZ_FUYB01000022.1"/>
</dbReference>
<evidence type="ECO:0000259" key="1">
    <source>
        <dbReference type="Pfam" id="PF01850"/>
    </source>
</evidence>
<dbReference type="PANTHER" id="PTHR39664">
    <property type="match status" value="1"/>
</dbReference>
<dbReference type="InterPro" id="IPR029060">
    <property type="entry name" value="PIN-like_dom_sf"/>
</dbReference>
<dbReference type="Gene3D" id="3.40.50.1010">
    <property type="entry name" value="5'-nuclease"/>
    <property type="match status" value="1"/>
</dbReference>
<dbReference type="AlphaFoldDB" id="A0A1T4XT32"/>
<sequence>MIAVDTNILVRLLVQDDPIQANKAEQLFANHPVFIADTVILETEWVLRHAYKLAAADRHSGLNALLGLDTVFVRDQRAIQQALDWFQNGMNFADAWHLALSQHCEQFASFDQKLIKKAYDLSQGLVFKPS</sequence>
<reference evidence="2 3" key="1">
    <citation type="submission" date="2017-02" db="EMBL/GenBank/DDBJ databases">
        <authorList>
            <person name="Peterson S.W."/>
        </authorList>
    </citation>
    <scope>NUCLEOTIDE SEQUENCE [LARGE SCALE GENOMIC DNA]</scope>
    <source>
        <strain evidence="2 3">ATCC 49788</strain>
    </source>
</reference>
<organism evidence="2 3">
    <name type="scientific">Thiothrix eikelboomii</name>
    <dbReference type="NCBI Taxonomy" id="92487"/>
    <lineage>
        <taxon>Bacteria</taxon>
        <taxon>Pseudomonadati</taxon>
        <taxon>Pseudomonadota</taxon>
        <taxon>Gammaproteobacteria</taxon>
        <taxon>Thiotrichales</taxon>
        <taxon>Thiotrichaceae</taxon>
        <taxon>Thiothrix</taxon>
    </lineage>
</organism>
<accession>A0A1T4XT32</accession>
<feature type="domain" description="PIN" evidence="1">
    <location>
        <begin position="2"/>
        <end position="116"/>
    </location>
</feature>
<dbReference type="OrthoDB" id="32974at2"/>
<dbReference type="STRING" id="92487.SAMN02745130_03419"/>
<gene>
    <name evidence="2" type="ORF">SAMN02745130_03419</name>
</gene>